<dbReference type="Proteomes" id="UP000373269">
    <property type="component" value="Chromosome"/>
</dbReference>
<evidence type="ECO:0000313" key="2">
    <source>
        <dbReference type="EMBL" id="WHY53591.1"/>
    </source>
</evidence>
<accession>A0AAX3X431</accession>
<dbReference type="Proteomes" id="UP001178322">
    <property type="component" value="Chromosome"/>
</dbReference>
<dbReference type="PANTHER" id="PTHR40053">
    <property type="entry name" value="SPORULATION-CONTROL PROTEIN SPO0M"/>
    <property type="match status" value="1"/>
</dbReference>
<evidence type="ECO:0000313" key="4">
    <source>
        <dbReference type="Proteomes" id="UP001178322"/>
    </source>
</evidence>
<dbReference type="RefSeq" id="WP_283871985.1">
    <property type="nucleotide sequence ID" value="NZ_CP045835.1"/>
</dbReference>
<sequence length="257" mass="29103">MSFFNNVLASIGVGSATVDTRLEKTTYRAGEIMRGEIIVRGGQVEQQVDTIYLSINTTYIREANDNKYTEVATLQKIKVLEPFIIAAGERKTFPISLTLPFETPITAGKTQVWIQTGLDIKNAVDPSDKDYIRVQPTELATHILDAISALGFRLREAECEQAPARFRGYYPFIQEFEFVPTGQYRNHLDELEIVFLSQSNHSAEILLQIDRKVRGIGSFFAEALDMDESYVRTTITKHDLPMIETKLQQIIVKHLKG</sequence>
<dbReference type="EMBL" id="CP045835">
    <property type="protein sequence ID" value="QGG51218.1"/>
    <property type="molecule type" value="Genomic_DNA"/>
</dbReference>
<organism evidence="2 4">
    <name type="scientific">Lysinibacillus pakistanensis</name>
    <dbReference type="NCBI Taxonomy" id="759811"/>
    <lineage>
        <taxon>Bacteria</taxon>
        <taxon>Bacillati</taxon>
        <taxon>Bacillota</taxon>
        <taxon>Bacilli</taxon>
        <taxon>Bacillales</taxon>
        <taxon>Bacillaceae</taxon>
        <taxon>Lysinibacillus</taxon>
    </lineage>
</organism>
<keyword evidence="3" id="KW-1185">Reference proteome</keyword>
<proteinExistence type="predicted"/>
<evidence type="ECO:0000313" key="3">
    <source>
        <dbReference type="Proteomes" id="UP000373269"/>
    </source>
</evidence>
<reference evidence="1 3" key="1">
    <citation type="submission" date="2019-11" db="EMBL/GenBank/DDBJ databases">
        <title>Whole Genome Sequencing and Comparative Genomic Analyses of Lysinibacillus pakistanensis LZH-9, a Halotolerant Strain with Excellent COD Removal Capability.</title>
        <authorList>
            <person name="Zhou H."/>
        </authorList>
    </citation>
    <scope>NUCLEOTIDE SEQUENCE [LARGE SCALE GENOMIC DNA]</scope>
    <source>
        <strain evidence="1 3">LZH-9</strain>
    </source>
</reference>
<dbReference type="EMBL" id="CP126101">
    <property type="protein sequence ID" value="WHY53591.1"/>
    <property type="molecule type" value="Genomic_DNA"/>
</dbReference>
<dbReference type="InterPro" id="IPR009776">
    <property type="entry name" value="Spore_0_M"/>
</dbReference>
<name>A0AAX3X431_9BACI</name>
<protein>
    <submittedName>
        <fullName evidence="1 2">Sporulation protein</fullName>
    </submittedName>
</protein>
<dbReference type="Pfam" id="PF07070">
    <property type="entry name" value="Spo0M"/>
    <property type="match status" value="1"/>
</dbReference>
<dbReference type="PANTHER" id="PTHR40053:SF1">
    <property type="entry name" value="SPORULATION-CONTROL PROTEIN SPO0M"/>
    <property type="match status" value="1"/>
</dbReference>
<reference evidence="2" key="2">
    <citation type="submission" date="2023-05" db="EMBL/GenBank/DDBJ databases">
        <title>Comparative genomics of Bacillaceae isolates and their secondary metabolite potential.</title>
        <authorList>
            <person name="Song L."/>
            <person name="Nielsen L.J."/>
            <person name="Mohite O."/>
            <person name="Xu X."/>
            <person name="Weber T."/>
            <person name="Kovacs A.T."/>
        </authorList>
    </citation>
    <scope>NUCLEOTIDE SEQUENCE</scope>
    <source>
        <strain evidence="2">LY1</strain>
    </source>
</reference>
<dbReference type="AlphaFoldDB" id="A0AAX3X431"/>
<gene>
    <name evidence="1" type="ORF">GDS87_09690</name>
    <name evidence="2" type="ORF">QNH24_10265</name>
</gene>
<evidence type="ECO:0000313" key="1">
    <source>
        <dbReference type="EMBL" id="QGG51218.1"/>
    </source>
</evidence>